<gene>
    <name evidence="1" type="ORF">DPMN_112695</name>
</gene>
<accession>A0A9D4KH00</accession>
<name>A0A9D4KH00_DREPO</name>
<keyword evidence="2" id="KW-1185">Reference proteome</keyword>
<reference evidence="1" key="1">
    <citation type="journal article" date="2019" name="bioRxiv">
        <title>The Genome of the Zebra Mussel, Dreissena polymorpha: A Resource for Invasive Species Research.</title>
        <authorList>
            <person name="McCartney M.A."/>
            <person name="Auch B."/>
            <person name="Kono T."/>
            <person name="Mallez S."/>
            <person name="Zhang Y."/>
            <person name="Obille A."/>
            <person name="Becker A."/>
            <person name="Abrahante J.E."/>
            <person name="Garbe J."/>
            <person name="Badalamenti J.P."/>
            <person name="Herman A."/>
            <person name="Mangelson H."/>
            <person name="Liachko I."/>
            <person name="Sullivan S."/>
            <person name="Sone E.D."/>
            <person name="Koren S."/>
            <person name="Silverstein K.A.T."/>
            <person name="Beckman K.B."/>
            <person name="Gohl D.M."/>
        </authorList>
    </citation>
    <scope>NUCLEOTIDE SEQUENCE</scope>
    <source>
        <strain evidence="1">Duluth1</strain>
        <tissue evidence="1">Whole animal</tissue>
    </source>
</reference>
<sequence length="65" mass="7212">MFGSDFVYVTNIFFTQFGTFVTGETQFLVKPPDRATGSHTLAPVKDVHPTETDFLVNPAFGIFPL</sequence>
<dbReference type="Proteomes" id="UP000828390">
    <property type="component" value="Unassembled WGS sequence"/>
</dbReference>
<protein>
    <submittedName>
        <fullName evidence="1">Uncharacterized protein</fullName>
    </submittedName>
</protein>
<evidence type="ECO:0000313" key="1">
    <source>
        <dbReference type="EMBL" id="KAH3839269.1"/>
    </source>
</evidence>
<reference evidence="1" key="2">
    <citation type="submission" date="2020-11" db="EMBL/GenBank/DDBJ databases">
        <authorList>
            <person name="McCartney M.A."/>
            <person name="Auch B."/>
            <person name="Kono T."/>
            <person name="Mallez S."/>
            <person name="Becker A."/>
            <person name="Gohl D.M."/>
            <person name="Silverstein K.A.T."/>
            <person name="Koren S."/>
            <person name="Bechman K.B."/>
            <person name="Herman A."/>
            <person name="Abrahante J.E."/>
            <person name="Garbe J."/>
        </authorList>
    </citation>
    <scope>NUCLEOTIDE SEQUENCE</scope>
    <source>
        <strain evidence="1">Duluth1</strain>
        <tissue evidence="1">Whole animal</tissue>
    </source>
</reference>
<dbReference type="EMBL" id="JAIWYP010000004">
    <property type="protein sequence ID" value="KAH3839269.1"/>
    <property type="molecule type" value="Genomic_DNA"/>
</dbReference>
<dbReference type="AlphaFoldDB" id="A0A9D4KH00"/>
<comment type="caution">
    <text evidence="1">The sequence shown here is derived from an EMBL/GenBank/DDBJ whole genome shotgun (WGS) entry which is preliminary data.</text>
</comment>
<organism evidence="1 2">
    <name type="scientific">Dreissena polymorpha</name>
    <name type="common">Zebra mussel</name>
    <name type="synonym">Mytilus polymorpha</name>
    <dbReference type="NCBI Taxonomy" id="45954"/>
    <lineage>
        <taxon>Eukaryota</taxon>
        <taxon>Metazoa</taxon>
        <taxon>Spiralia</taxon>
        <taxon>Lophotrochozoa</taxon>
        <taxon>Mollusca</taxon>
        <taxon>Bivalvia</taxon>
        <taxon>Autobranchia</taxon>
        <taxon>Heteroconchia</taxon>
        <taxon>Euheterodonta</taxon>
        <taxon>Imparidentia</taxon>
        <taxon>Neoheterodontei</taxon>
        <taxon>Myida</taxon>
        <taxon>Dreissenoidea</taxon>
        <taxon>Dreissenidae</taxon>
        <taxon>Dreissena</taxon>
    </lineage>
</organism>
<proteinExistence type="predicted"/>
<evidence type="ECO:0000313" key="2">
    <source>
        <dbReference type="Proteomes" id="UP000828390"/>
    </source>
</evidence>